<dbReference type="AlphaFoldDB" id="A0A165IIY0"/>
<dbReference type="GeneID" id="28896890"/>
<dbReference type="SUPFAM" id="SSF51735">
    <property type="entry name" value="NAD(P)-binding Rossmann-fold domains"/>
    <property type="match status" value="1"/>
</dbReference>
<evidence type="ECO:0000256" key="1">
    <source>
        <dbReference type="ARBA" id="ARBA00008903"/>
    </source>
</evidence>
<dbReference type="Gene3D" id="3.40.50.720">
    <property type="entry name" value="NAD(P)-binding Rossmann-like Domain"/>
    <property type="match status" value="1"/>
</dbReference>
<comment type="similarity">
    <text evidence="1">Belongs to the ornithine cyclodeaminase/mu-crystallin family.</text>
</comment>
<feature type="compositionally biased region" description="Polar residues" evidence="2">
    <location>
        <begin position="177"/>
        <end position="196"/>
    </location>
</feature>
<evidence type="ECO:0000313" key="3">
    <source>
        <dbReference type="EMBL" id="KZF24959.1"/>
    </source>
</evidence>
<feature type="region of interest" description="Disordered" evidence="2">
    <location>
        <begin position="428"/>
        <end position="455"/>
    </location>
</feature>
<dbReference type="OrthoDB" id="41492at2759"/>
<keyword evidence="4" id="KW-1185">Reference proteome</keyword>
<name>A0A165IIY0_XYLHT</name>
<proteinExistence type="inferred from homology"/>
<dbReference type="STRING" id="1328760.A0A165IIY0"/>
<dbReference type="InterPro" id="IPR023401">
    <property type="entry name" value="ODC_N"/>
</dbReference>
<dbReference type="Pfam" id="PF02423">
    <property type="entry name" value="OCD_Mu_crystall"/>
    <property type="match status" value="1"/>
</dbReference>
<dbReference type="FunCoup" id="A0A165IIY0">
    <property type="interactions" value="8"/>
</dbReference>
<dbReference type="InParanoid" id="A0A165IIY0"/>
<reference evidence="3 4" key="1">
    <citation type="journal article" date="2016" name="Fungal Biol.">
        <title>The genome of Xylona heveae provides a window into fungal endophytism.</title>
        <authorList>
            <person name="Gazis R."/>
            <person name="Kuo A."/>
            <person name="Riley R."/>
            <person name="LaButti K."/>
            <person name="Lipzen A."/>
            <person name="Lin J."/>
            <person name="Amirebrahimi M."/>
            <person name="Hesse C.N."/>
            <person name="Spatafora J.W."/>
            <person name="Henrissat B."/>
            <person name="Hainaut M."/>
            <person name="Grigoriev I.V."/>
            <person name="Hibbett D.S."/>
        </authorList>
    </citation>
    <scope>NUCLEOTIDE SEQUENCE [LARGE SCALE GENOMIC DNA]</scope>
    <source>
        <strain evidence="3 4">TC161</strain>
    </source>
</reference>
<evidence type="ECO:0000256" key="2">
    <source>
        <dbReference type="SAM" id="MobiDB-lite"/>
    </source>
</evidence>
<accession>A0A165IIY0</accession>
<feature type="compositionally biased region" description="Low complexity" evidence="2">
    <location>
        <begin position="102"/>
        <end position="167"/>
    </location>
</feature>
<dbReference type="FunFam" id="3.40.50.720:FF:000577">
    <property type="entry name" value="Proline utilization protein PrnX, putative"/>
    <property type="match status" value="1"/>
</dbReference>
<dbReference type="OMA" id="IYCCTPS"/>
<feature type="region of interest" description="Disordered" evidence="2">
    <location>
        <begin position="95"/>
        <end position="196"/>
    </location>
</feature>
<dbReference type="PANTHER" id="PTHR13812">
    <property type="entry name" value="KETIMINE REDUCTASE MU-CRYSTALLIN"/>
    <property type="match status" value="1"/>
</dbReference>
<organism evidence="3 4">
    <name type="scientific">Xylona heveae (strain CBS 132557 / TC161)</name>
    <dbReference type="NCBI Taxonomy" id="1328760"/>
    <lineage>
        <taxon>Eukaryota</taxon>
        <taxon>Fungi</taxon>
        <taxon>Dikarya</taxon>
        <taxon>Ascomycota</taxon>
        <taxon>Pezizomycotina</taxon>
        <taxon>Xylonomycetes</taxon>
        <taxon>Xylonales</taxon>
        <taxon>Xylonaceae</taxon>
        <taxon>Xylona</taxon>
    </lineage>
</organism>
<dbReference type="InterPro" id="IPR036291">
    <property type="entry name" value="NAD(P)-bd_dom_sf"/>
</dbReference>
<dbReference type="EMBL" id="KV407455">
    <property type="protein sequence ID" value="KZF24959.1"/>
    <property type="molecule type" value="Genomic_DNA"/>
</dbReference>
<dbReference type="GO" id="GO:0005737">
    <property type="term" value="C:cytoplasm"/>
    <property type="evidence" value="ECO:0007669"/>
    <property type="project" value="TreeGrafter"/>
</dbReference>
<dbReference type="Proteomes" id="UP000076632">
    <property type="component" value="Unassembled WGS sequence"/>
</dbReference>
<evidence type="ECO:0000313" key="4">
    <source>
        <dbReference type="Proteomes" id="UP000076632"/>
    </source>
</evidence>
<sequence>MPLTVLSGPDVNLLLRSLSRDDITQMQHSLAEALHAYSTATQEDGCCAMHQPPRTSISLKPGTTTLFMPATTSHITGMKIVTLAECNRHADADAVEAAPSTSLPLRPSESNSSSSPSMSSSSPSVSFALNSSPSASFSSDSRSTVSTTSTKRTSSSSPGSSIRKASSGESASGRGKASTSSKLPFGTGATSPRGSVTLLDNTGAPVGIINAEELTAFRTALAATMLFTRRRHVETLTVFGAGRQAYWHIRLSLLLRGSEIKRVNIITRSFEHAQPLLTEFYSTDQHDWRSGTKFSLLSAEYGEYGRLLKEEVRKADVIFCCTPSTNPLFPPEYLTSSEGRKKGRYISAIGSYKPNMCELHPDILRQATAPPHSRHHHKHASQGGVIVVDSLDACLRDAGEVIQAELGPEQLVEVGELVMLKRMTMRELERDTQPTPHDPPSSSSKDKHHGRSSSDGGLLNWLVNGNVIYKSVGMGLMDLVVGADLVNIANERGVGTCIDDF</sequence>
<dbReference type="InterPro" id="IPR003462">
    <property type="entry name" value="ODC_Mu_crystall"/>
</dbReference>
<dbReference type="Gene3D" id="3.30.1780.10">
    <property type="entry name" value="ornithine cyclodeaminase, domain 1"/>
    <property type="match status" value="2"/>
</dbReference>
<gene>
    <name evidence="3" type="ORF">L228DRAFT_243721</name>
</gene>
<dbReference type="PANTHER" id="PTHR13812:SF19">
    <property type="entry name" value="KETIMINE REDUCTASE MU-CRYSTALLIN"/>
    <property type="match status" value="1"/>
</dbReference>
<protein>
    <submittedName>
        <fullName evidence="3">NAD(P)-binding protein</fullName>
    </submittedName>
</protein>
<dbReference type="RefSeq" id="XP_018190514.1">
    <property type="nucleotide sequence ID" value="XM_018331753.1"/>
</dbReference>